<dbReference type="Gene3D" id="3.40.50.10140">
    <property type="entry name" value="Toll/interleukin-1 receptor homology (TIR) domain"/>
    <property type="match status" value="1"/>
</dbReference>
<evidence type="ECO:0000313" key="11">
    <source>
        <dbReference type="Proteomes" id="UP000264353"/>
    </source>
</evidence>
<dbReference type="PROSITE" id="PS50104">
    <property type="entry name" value="TIR"/>
    <property type="match status" value="1"/>
</dbReference>
<keyword evidence="4" id="KW-0378">Hydrolase</keyword>
<keyword evidence="8" id="KW-0812">Transmembrane</keyword>
<dbReference type="Pfam" id="PF23598">
    <property type="entry name" value="LRR_14"/>
    <property type="match status" value="1"/>
</dbReference>
<dbReference type="FunFam" id="1.10.8.430:FF:000002">
    <property type="entry name" value="Disease resistance protein (TIR-NBS-LRR class)"/>
    <property type="match status" value="1"/>
</dbReference>
<evidence type="ECO:0000256" key="8">
    <source>
        <dbReference type="SAM" id="Phobius"/>
    </source>
</evidence>
<dbReference type="SUPFAM" id="SSF52047">
    <property type="entry name" value="RNI-like"/>
    <property type="match status" value="1"/>
</dbReference>
<dbReference type="SUPFAM" id="SSF46785">
    <property type="entry name" value="Winged helix' DNA-binding domain"/>
    <property type="match status" value="1"/>
</dbReference>
<proteinExistence type="predicted"/>
<dbReference type="Proteomes" id="UP000264353">
    <property type="component" value="Chromosome A9"/>
</dbReference>
<dbReference type="Pfam" id="PF07725">
    <property type="entry name" value="LRR_3"/>
    <property type="match status" value="1"/>
</dbReference>
<dbReference type="PANTHER" id="PTHR11017">
    <property type="entry name" value="LEUCINE-RICH REPEAT-CONTAINING PROTEIN"/>
    <property type="match status" value="1"/>
</dbReference>
<name>A0A397Y7G1_BRACM</name>
<evidence type="ECO:0000256" key="4">
    <source>
        <dbReference type="ARBA" id="ARBA00022801"/>
    </source>
</evidence>
<dbReference type="InterPro" id="IPR044974">
    <property type="entry name" value="Disease_R_plants"/>
</dbReference>
<evidence type="ECO:0000256" key="5">
    <source>
        <dbReference type="ARBA" id="ARBA00022821"/>
    </source>
</evidence>
<keyword evidence="5" id="KW-0611">Plant defense</keyword>
<evidence type="ECO:0000259" key="9">
    <source>
        <dbReference type="PROSITE" id="PS50104"/>
    </source>
</evidence>
<dbReference type="InterPro" id="IPR055414">
    <property type="entry name" value="LRR_R13L4/SHOC2-like"/>
</dbReference>
<dbReference type="GO" id="GO:0061809">
    <property type="term" value="F:NAD+ nucleosidase activity, cyclic ADP-ribose generating"/>
    <property type="evidence" value="ECO:0007669"/>
    <property type="project" value="UniProtKB-EC"/>
</dbReference>
<dbReference type="PANTHER" id="PTHR11017:SF317">
    <property type="entry name" value="ADP-RIBOSYL CYCLASE_CYCLIC ADP-RIBOSE HYDROLASE"/>
    <property type="match status" value="1"/>
</dbReference>
<dbReference type="InterPro" id="IPR027417">
    <property type="entry name" value="P-loop_NTPase"/>
</dbReference>
<dbReference type="InterPro" id="IPR045344">
    <property type="entry name" value="C-JID"/>
</dbReference>
<evidence type="ECO:0000256" key="6">
    <source>
        <dbReference type="ARBA" id="ARBA00023027"/>
    </source>
</evidence>
<dbReference type="SUPFAM" id="SSF52058">
    <property type="entry name" value="L domain-like"/>
    <property type="match status" value="1"/>
</dbReference>
<reference evidence="10 11" key="1">
    <citation type="submission" date="2018-06" db="EMBL/GenBank/DDBJ databases">
        <title>WGS assembly of Brassica rapa FPsc.</title>
        <authorList>
            <person name="Bowman J."/>
            <person name="Kohchi T."/>
            <person name="Yamato K."/>
            <person name="Jenkins J."/>
            <person name="Shu S."/>
            <person name="Ishizaki K."/>
            <person name="Yamaoka S."/>
            <person name="Nishihama R."/>
            <person name="Nakamura Y."/>
            <person name="Berger F."/>
            <person name="Adam C."/>
            <person name="Aki S."/>
            <person name="Althoff F."/>
            <person name="Araki T."/>
            <person name="Arteaga-Vazquez M."/>
            <person name="Balasubrmanian S."/>
            <person name="Bauer D."/>
            <person name="Boehm C."/>
            <person name="Briginshaw L."/>
            <person name="Caballero-Perez J."/>
            <person name="Catarino B."/>
            <person name="Chen F."/>
            <person name="Chiyoda S."/>
            <person name="Chovatia M."/>
            <person name="Davies K."/>
            <person name="Delmans M."/>
            <person name="Demura T."/>
            <person name="Dierschke T."/>
            <person name="Dolan L."/>
            <person name="Dorantes-Acosta A."/>
            <person name="Eklund D."/>
            <person name="Florent S."/>
            <person name="Flores-Sandoval E."/>
            <person name="Fujiyama A."/>
            <person name="Fukuzawa H."/>
            <person name="Galik B."/>
            <person name="Grimanelli D."/>
            <person name="Grimwood J."/>
            <person name="Grossniklaus U."/>
            <person name="Hamada T."/>
            <person name="Haseloff J."/>
            <person name="Hetherington A."/>
            <person name="Higo A."/>
            <person name="Hirakawa Y."/>
            <person name="Hundley H."/>
            <person name="Ikeda Y."/>
            <person name="Inoue K."/>
            <person name="Inoue S."/>
            <person name="Ishida S."/>
            <person name="Jia Q."/>
            <person name="Kakita M."/>
            <person name="Kanazawa T."/>
            <person name="Kawai Y."/>
            <person name="Kawashima T."/>
            <person name="Kennedy M."/>
            <person name="Kinose K."/>
            <person name="Kinoshita T."/>
            <person name="Kohara Y."/>
            <person name="Koide E."/>
            <person name="Komatsu K."/>
            <person name="Kopischke S."/>
            <person name="Kubo M."/>
            <person name="Kyozuka J."/>
            <person name="Lagercrantz U."/>
            <person name="Lin S."/>
            <person name="Lindquist E."/>
            <person name="Lipzen A."/>
            <person name="Lu C."/>
            <person name="Luna E."/>
            <person name="Martienssen R."/>
            <person name="Minamino N."/>
            <person name="Mizutani M."/>
            <person name="Mizutani M."/>
            <person name="Mochizuki N."/>
            <person name="Monte I."/>
            <person name="Mosher R."/>
            <person name="Nagasaki H."/>
            <person name="Nakagami H."/>
            <person name="Naramoto S."/>
            <person name="Nishitani K."/>
            <person name="Ohtani M."/>
            <person name="Okamoto T."/>
            <person name="Okumura M."/>
            <person name="Phillips J."/>
            <person name="Pollak B."/>
            <person name="Reinders A."/>
            <person name="Roevekamp M."/>
            <person name="Sano R."/>
            <person name="Sawa S."/>
            <person name="Schmid M."/>
            <person name="Shirakawa M."/>
            <person name="Solano R."/>
            <person name="Spunde A."/>
            <person name="Suetsugu N."/>
            <person name="Sugano S."/>
            <person name="Sugiyama A."/>
            <person name="Sun R."/>
            <person name="Suzuki Y."/>
            <person name="Takenaka M."/>
            <person name="Takezawa D."/>
            <person name="Tomogane H."/>
            <person name="Tsuzuki M."/>
            <person name="Ueda T."/>
            <person name="Umeda M."/>
            <person name="Ward J."/>
            <person name="Watanabe Y."/>
            <person name="Yazaki K."/>
            <person name="Yokoyama R."/>
            <person name="Yoshitake Y."/>
            <person name="Yotsui I."/>
            <person name="Zachgo S."/>
            <person name="Schmutz J."/>
        </authorList>
    </citation>
    <scope>NUCLEOTIDE SEQUENCE [LARGE SCALE GENOMIC DNA]</scope>
    <source>
        <strain evidence="11">cv. B-3</strain>
    </source>
</reference>
<dbReference type="Pfam" id="PF20160">
    <property type="entry name" value="C-JID"/>
    <property type="match status" value="1"/>
</dbReference>
<dbReference type="EC" id="3.2.2.6" evidence="1"/>
<dbReference type="FunFam" id="3.40.50.300:FF:001002">
    <property type="entry name" value="Disease resistance protein (TIR-NBS-LRR class)"/>
    <property type="match status" value="1"/>
</dbReference>
<accession>A0A397Y7G1</accession>
<evidence type="ECO:0000256" key="2">
    <source>
        <dbReference type="ARBA" id="ARBA00022614"/>
    </source>
</evidence>
<dbReference type="FunFam" id="3.80.10.10:FF:000845">
    <property type="entry name" value="Disease resistance protein (TIR-NBS-LRR class)"/>
    <property type="match status" value="1"/>
</dbReference>
<dbReference type="EMBL" id="CM010636">
    <property type="protein sequence ID" value="RID46840.1"/>
    <property type="molecule type" value="Genomic_DNA"/>
</dbReference>
<dbReference type="InterPro" id="IPR011713">
    <property type="entry name" value="Leu-rich_rpt_3"/>
</dbReference>
<keyword evidence="8" id="KW-0472">Membrane</keyword>
<dbReference type="GO" id="GO:0006952">
    <property type="term" value="P:defense response"/>
    <property type="evidence" value="ECO:0007669"/>
    <property type="project" value="UniProtKB-KW"/>
</dbReference>
<organism evidence="10 11">
    <name type="scientific">Brassica campestris</name>
    <name type="common">Field mustard</name>
    <dbReference type="NCBI Taxonomy" id="3711"/>
    <lineage>
        <taxon>Eukaryota</taxon>
        <taxon>Viridiplantae</taxon>
        <taxon>Streptophyta</taxon>
        <taxon>Embryophyta</taxon>
        <taxon>Tracheophyta</taxon>
        <taxon>Spermatophyta</taxon>
        <taxon>Magnoliopsida</taxon>
        <taxon>eudicotyledons</taxon>
        <taxon>Gunneridae</taxon>
        <taxon>Pentapetalae</taxon>
        <taxon>rosids</taxon>
        <taxon>malvids</taxon>
        <taxon>Brassicales</taxon>
        <taxon>Brassicaceae</taxon>
        <taxon>Brassiceae</taxon>
        <taxon>Brassica</taxon>
    </lineage>
</organism>
<dbReference type="InterPro" id="IPR002182">
    <property type="entry name" value="NB-ARC"/>
</dbReference>
<gene>
    <name evidence="10" type="ORF">BRARA_I03480</name>
</gene>
<dbReference type="InterPro" id="IPR032675">
    <property type="entry name" value="LRR_dom_sf"/>
</dbReference>
<dbReference type="InterPro" id="IPR000157">
    <property type="entry name" value="TIR_dom"/>
</dbReference>
<keyword evidence="2" id="KW-0433">Leucine-rich repeat</keyword>
<evidence type="ECO:0000256" key="1">
    <source>
        <dbReference type="ARBA" id="ARBA00011982"/>
    </source>
</evidence>
<dbReference type="Gene3D" id="3.80.10.10">
    <property type="entry name" value="Ribonuclease Inhibitor"/>
    <property type="match status" value="3"/>
</dbReference>
<keyword evidence="8" id="KW-1133">Transmembrane helix</keyword>
<dbReference type="InterPro" id="IPR042197">
    <property type="entry name" value="Apaf_helical"/>
</dbReference>
<sequence>MNSSFLFTVCVAATCFFTLLGTLFFMRYRKSRFRENNETVNSSSVSPVPPPSCVSRNWVHTVFPSFHGEDVRTSLLTHILKEFKSKAIYPFIDEKMKRGKIIGPELKKAIQGSRIAVVLLSKNYASSSWCLDELVEIMKCQEELDQTVIPIFYEVNPSDVKKQRGDFGKVFKKTCEGKTNEVIEKWSQALSKVATITGYHSINWNDDAKMVEDITTEILNTLINSTPSRDFDGLVGMGAHMEKIEPLLRPDLKEEVRMIGIWGPPGIGKTTIARFLFHQLSSNNDNFQHTVFVENVKAMYTTIPVSSDDYNAKLHLQQSFLSKIIKKDIEIPHLGVAQDTLKDKKVLVVLDDVNRSVQLDAMAEETGWFGNGSRIIFTTQDRHLLKAHGINDLYEVGSPSTDEALQIFCTYAFRQKSPKAGFEDLSREVTKLAGDLPLGLKVMGSCLRGLSKEEWKNKLPSLRNNLHGDIESALKFSYDALRREDKNLFLHIACFFNHEKIEIVEHILARAFLNVRQGIHVLTEKSLISTNSEYVVMHDLLAQLGREIVRNVSTSEHLTREPGQRQFLVDARDICEVLSDDTAGTSSVIGINLKLSKAEERLHTSESAFERMTNLQFLRIDSGYNGLYFPQSLNSISRKIRLLEWNDFPMTCLPSNFSPQFLVKLCMQGSKLKKLWDGIQPLRNLKWMDLRSSKNLKKIPDLSTATNLTYLCLRGCSSLENLPSSIGNATNLLNLDLSDCTRLVNLPSSIWNAINLQTFDLKDCSSLVELPLSIGNAINLKSLNLGGCSSLKDLPSSIGNAPYLQNLYLDYCSSLVNLPSSIENAINLQVLDLKYCSSLVELPIFIGNATNLRYLDLSGCSSLVELPSSVGKLHKLPKLTMVGCSKLKVLPININMVSLRELDLTGCSSLKKFPEISTNIKHLHLIGTSIEEVPSSIKSWPHLEHLRMSYSQNLKKSPHALDTITELHITDTEILDIGSWVKELSHLGRLVLYGCKNLVSLPQLPGSLLDLDASNCESLERLDSSLHNLNSTTFRFINCFKLNQEAIHLISQTPCRLVAVLPGGEVPACFTYRAFGNFVTVELDGRSLPRSKKFRACILLDYQGDMKKPWAACSVTSEQTYTSCSAILRPVLSEHLYVFNVEAPDRVTSTELVFEFRVFRTNIFPTNTLKIKECGILQLLEEADDEHRQSFSSDDDDY</sequence>
<dbReference type="Gene3D" id="3.40.50.300">
    <property type="entry name" value="P-loop containing nucleotide triphosphate hydrolases"/>
    <property type="match status" value="1"/>
</dbReference>
<dbReference type="InterPro" id="IPR058192">
    <property type="entry name" value="WHD_ROQ1-like"/>
</dbReference>
<dbReference type="SUPFAM" id="SSF52540">
    <property type="entry name" value="P-loop containing nucleoside triphosphate hydrolases"/>
    <property type="match status" value="1"/>
</dbReference>
<dbReference type="GO" id="GO:0051707">
    <property type="term" value="P:response to other organism"/>
    <property type="evidence" value="ECO:0007669"/>
    <property type="project" value="UniProtKB-ARBA"/>
</dbReference>
<dbReference type="Pfam" id="PF00931">
    <property type="entry name" value="NB-ARC"/>
    <property type="match status" value="1"/>
</dbReference>
<dbReference type="InterPro" id="IPR003593">
    <property type="entry name" value="AAA+_ATPase"/>
</dbReference>
<dbReference type="Gene3D" id="1.10.8.430">
    <property type="entry name" value="Helical domain of apoptotic protease-activating factors"/>
    <property type="match status" value="1"/>
</dbReference>
<dbReference type="GO" id="GO:0007165">
    <property type="term" value="P:signal transduction"/>
    <property type="evidence" value="ECO:0007669"/>
    <property type="project" value="InterPro"/>
</dbReference>
<evidence type="ECO:0000313" key="10">
    <source>
        <dbReference type="EMBL" id="RID46840.1"/>
    </source>
</evidence>
<dbReference type="SMART" id="SM00255">
    <property type="entry name" value="TIR"/>
    <property type="match status" value="1"/>
</dbReference>
<dbReference type="SUPFAM" id="SSF52200">
    <property type="entry name" value="Toll/Interleukin receptor TIR domain"/>
    <property type="match status" value="1"/>
</dbReference>
<dbReference type="GO" id="GO:0043531">
    <property type="term" value="F:ADP binding"/>
    <property type="evidence" value="ECO:0007669"/>
    <property type="project" value="InterPro"/>
</dbReference>
<dbReference type="SMART" id="SM00382">
    <property type="entry name" value="AAA"/>
    <property type="match status" value="1"/>
</dbReference>
<keyword evidence="3" id="KW-0677">Repeat</keyword>
<protein>
    <recommendedName>
        <fullName evidence="1">ADP-ribosyl cyclase/cyclic ADP-ribose hydrolase</fullName>
        <ecNumber evidence="1">3.2.2.6</ecNumber>
    </recommendedName>
</protein>
<dbReference type="Pfam" id="PF01582">
    <property type="entry name" value="TIR"/>
    <property type="match status" value="1"/>
</dbReference>
<feature type="transmembrane region" description="Helical" evidence="8">
    <location>
        <begin position="6"/>
        <end position="26"/>
    </location>
</feature>
<dbReference type="InterPro" id="IPR035897">
    <property type="entry name" value="Toll_tir_struct_dom_sf"/>
</dbReference>
<dbReference type="InterPro" id="IPR036390">
    <property type="entry name" value="WH_DNA-bd_sf"/>
</dbReference>
<keyword evidence="6" id="KW-0520">NAD</keyword>
<dbReference type="AlphaFoldDB" id="A0A397Y7G1"/>
<feature type="domain" description="TIR" evidence="9">
    <location>
        <begin position="58"/>
        <end position="222"/>
    </location>
</feature>
<dbReference type="Pfam" id="PF23282">
    <property type="entry name" value="WHD_ROQ1"/>
    <property type="match status" value="1"/>
</dbReference>
<dbReference type="PRINTS" id="PR00364">
    <property type="entry name" value="DISEASERSIST"/>
</dbReference>
<comment type="catalytic activity">
    <reaction evidence="7">
        <text>NAD(+) + H2O = ADP-D-ribose + nicotinamide + H(+)</text>
        <dbReference type="Rhea" id="RHEA:16301"/>
        <dbReference type="ChEBI" id="CHEBI:15377"/>
        <dbReference type="ChEBI" id="CHEBI:15378"/>
        <dbReference type="ChEBI" id="CHEBI:17154"/>
        <dbReference type="ChEBI" id="CHEBI:57540"/>
        <dbReference type="ChEBI" id="CHEBI:57967"/>
        <dbReference type="EC" id="3.2.2.6"/>
    </reaction>
    <physiologicalReaction direction="left-to-right" evidence="7">
        <dbReference type="Rhea" id="RHEA:16302"/>
    </physiologicalReaction>
</comment>
<evidence type="ECO:0000256" key="7">
    <source>
        <dbReference type="ARBA" id="ARBA00047304"/>
    </source>
</evidence>
<dbReference type="FunFam" id="3.40.50.10140:FF:000007">
    <property type="entry name" value="Disease resistance protein (TIR-NBS-LRR class)"/>
    <property type="match status" value="1"/>
</dbReference>
<evidence type="ECO:0000256" key="3">
    <source>
        <dbReference type="ARBA" id="ARBA00022737"/>
    </source>
</evidence>